<sequence>MPVEMYSFIHKAYKLIADASNCPTIKLVLDNFCQSGQLVNSLKSKVFFSKRVPTSTYATLSDLLDIPTTPNPGRVTLIKSVMSSLPYYYMQCVALLESTCKQLDRLNKDFLWGSTMNKRKIHLLNWNTVTKSIKMGGLGIKKSSTTNEALLAKLNWCLLKDKDQLWAHIFRAKYMSRNARLDSRRYNSSHIFKSVFKG</sequence>
<comment type="caution">
    <text evidence="1">The sequence shown here is derived from an EMBL/GenBank/DDBJ whole genome shotgun (WGS) entry which is preliminary data.</text>
</comment>
<dbReference type="PANTHER" id="PTHR33116:SF70">
    <property type="entry name" value="NON-LTR RETROELEMENT REVERSE TRANSCRIPTASE-LIKE PROTEIN"/>
    <property type="match status" value="1"/>
</dbReference>
<reference evidence="1 2" key="1">
    <citation type="journal article" date="2024" name="Plant J.">
        <title>Genome sequences and population genomics reveal climatic adaptation and genomic divergence between two closely related sweetgum species.</title>
        <authorList>
            <person name="Xu W.Q."/>
            <person name="Ren C.Q."/>
            <person name="Zhang X.Y."/>
            <person name="Comes H.P."/>
            <person name="Liu X.H."/>
            <person name="Li Y.G."/>
            <person name="Kettle C.J."/>
            <person name="Jalonen R."/>
            <person name="Gaisberger H."/>
            <person name="Ma Y.Z."/>
            <person name="Qiu Y.X."/>
        </authorList>
    </citation>
    <scope>NUCLEOTIDE SEQUENCE [LARGE SCALE GENOMIC DNA]</scope>
    <source>
        <strain evidence="1">Hangzhou</strain>
    </source>
</reference>
<organism evidence="1 2">
    <name type="scientific">Liquidambar formosana</name>
    <name type="common">Formosan gum</name>
    <dbReference type="NCBI Taxonomy" id="63359"/>
    <lineage>
        <taxon>Eukaryota</taxon>
        <taxon>Viridiplantae</taxon>
        <taxon>Streptophyta</taxon>
        <taxon>Embryophyta</taxon>
        <taxon>Tracheophyta</taxon>
        <taxon>Spermatophyta</taxon>
        <taxon>Magnoliopsida</taxon>
        <taxon>eudicotyledons</taxon>
        <taxon>Gunneridae</taxon>
        <taxon>Pentapetalae</taxon>
        <taxon>Saxifragales</taxon>
        <taxon>Altingiaceae</taxon>
        <taxon>Liquidambar</taxon>
    </lineage>
</organism>
<evidence type="ECO:0000313" key="1">
    <source>
        <dbReference type="EMBL" id="KAK9273205.1"/>
    </source>
</evidence>
<proteinExistence type="predicted"/>
<dbReference type="PANTHER" id="PTHR33116">
    <property type="entry name" value="REVERSE TRANSCRIPTASE ZINC-BINDING DOMAIN-CONTAINING PROTEIN-RELATED-RELATED"/>
    <property type="match status" value="1"/>
</dbReference>
<gene>
    <name evidence="1" type="ORF">L1049_018012</name>
</gene>
<evidence type="ECO:0008006" key="3">
    <source>
        <dbReference type="Google" id="ProtNLM"/>
    </source>
</evidence>
<protein>
    <recommendedName>
        <fullName evidence="3">Reverse transcriptase</fullName>
    </recommendedName>
</protein>
<keyword evidence="2" id="KW-1185">Reference proteome</keyword>
<accession>A0AAP0NI01</accession>
<dbReference type="Proteomes" id="UP001415857">
    <property type="component" value="Unassembled WGS sequence"/>
</dbReference>
<dbReference type="AlphaFoldDB" id="A0AAP0NI01"/>
<dbReference type="EMBL" id="JBBPBK010000012">
    <property type="protein sequence ID" value="KAK9273205.1"/>
    <property type="molecule type" value="Genomic_DNA"/>
</dbReference>
<evidence type="ECO:0000313" key="2">
    <source>
        <dbReference type="Proteomes" id="UP001415857"/>
    </source>
</evidence>
<name>A0AAP0NI01_LIQFO</name>